<comment type="caution">
    <text evidence="1">The sequence shown here is derived from an EMBL/GenBank/DDBJ whole genome shotgun (WGS) entry which is preliminary data.</text>
</comment>
<organism evidence="1 2">
    <name type="scientific">Trifolium medium</name>
    <dbReference type="NCBI Taxonomy" id="97028"/>
    <lineage>
        <taxon>Eukaryota</taxon>
        <taxon>Viridiplantae</taxon>
        <taxon>Streptophyta</taxon>
        <taxon>Embryophyta</taxon>
        <taxon>Tracheophyta</taxon>
        <taxon>Spermatophyta</taxon>
        <taxon>Magnoliopsida</taxon>
        <taxon>eudicotyledons</taxon>
        <taxon>Gunneridae</taxon>
        <taxon>Pentapetalae</taxon>
        <taxon>rosids</taxon>
        <taxon>fabids</taxon>
        <taxon>Fabales</taxon>
        <taxon>Fabaceae</taxon>
        <taxon>Papilionoideae</taxon>
        <taxon>50 kb inversion clade</taxon>
        <taxon>NPAAA clade</taxon>
        <taxon>Hologalegina</taxon>
        <taxon>IRL clade</taxon>
        <taxon>Trifolieae</taxon>
        <taxon>Trifolium</taxon>
    </lineage>
</organism>
<keyword evidence="2" id="KW-1185">Reference proteome</keyword>
<accession>A0A392PTP2</accession>
<dbReference type="EMBL" id="LXQA010094075">
    <property type="protein sequence ID" value="MCI14869.1"/>
    <property type="molecule type" value="Genomic_DNA"/>
</dbReference>
<sequence length="131" mass="14941">MAIAEEGEQKLKAKDSCLTSTTHEVVEEPLRIPCAVGSFEQEQQADIIPRRQSTRNRPLTVRALECIANEFLHVQRRPKKKDILTRNNDPFNRYCKARTRGKTMLHHHCSDHVTAVLVQEEKHLDGDGSVS</sequence>
<evidence type="ECO:0000313" key="1">
    <source>
        <dbReference type="EMBL" id="MCI14869.1"/>
    </source>
</evidence>
<dbReference type="AlphaFoldDB" id="A0A392PTP2"/>
<reference evidence="1 2" key="1">
    <citation type="journal article" date="2018" name="Front. Plant Sci.">
        <title>Red Clover (Trifolium pratense) and Zigzag Clover (T. medium) - A Picture of Genomic Similarities and Differences.</title>
        <authorList>
            <person name="Dluhosova J."/>
            <person name="Istvanek J."/>
            <person name="Nedelnik J."/>
            <person name="Repkova J."/>
        </authorList>
    </citation>
    <scope>NUCLEOTIDE SEQUENCE [LARGE SCALE GENOMIC DNA]</scope>
    <source>
        <strain evidence="2">cv. 10/8</strain>
        <tissue evidence="1">Leaf</tissue>
    </source>
</reference>
<name>A0A392PTP2_9FABA</name>
<protein>
    <submittedName>
        <fullName evidence="1">Uncharacterized protein</fullName>
    </submittedName>
</protein>
<evidence type="ECO:0000313" key="2">
    <source>
        <dbReference type="Proteomes" id="UP000265520"/>
    </source>
</evidence>
<dbReference type="Proteomes" id="UP000265520">
    <property type="component" value="Unassembled WGS sequence"/>
</dbReference>
<proteinExistence type="predicted"/>